<organism evidence="2 3">
    <name type="scientific">Sulfobacillus thermosulfidooxidans (strain DSM 9293 / VKM B-1269 / AT-1)</name>
    <dbReference type="NCBI Taxonomy" id="929705"/>
    <lineage>
        <taxon>Bacteria</taxon>
        <taxon>Bacillati</taxon>
        <taxon>Bacillota</taxon>
        <taxon>Clostridia</taxon>
        <taxon>Eubacteriales</taxon>
        <taxon>Clostridiales Family XVII. Incertae Sedis</taxon>
        <taxon>Sulfobacillus</taxon>
    </lineage>
</organism>
<keyword evidence="1" id="KW-0472">Membrane</keyword>
<feature type="transmembrane region" description="Helical" evidence="1">
    <location>
        <begin position="12"/>
        <end position="32"/>
    </location>
</feature>
<keyword evidence="3" id="KW-1185">Reference proteome</keyword>
<proteinExistence type="predicted"/>
<evidence type="ECO:0000256" key="1">
    <source>
        <dbReference type="SAM" id="Phobius"/>
    </source>
</evidence>
<dbReference type="Proteomes" id="UP000192660">
    <property type="component" value="Unassembled WGS sequence"/>
</dbReference>
<accession>A0A1W1WLJ8</accession>
<dbReference type="EMBL" id="FWWY01000001">
    <property type="protein sequence ID" value="SMC06900.1"/>
    <property type="molecule type" value="Genomic_DNA"/>
</dbReference>
<keyword evidence="1" id="KW-0812">Transmembrane</keyword>
<protein>
    <submittedName>
        <fullName evidence="2">Uncharacterized protein</fullName>
    </submittedName>
</protein>
<name>A0A1W1WLJ8_SULTA</name>
<keyword evidence="1" id="KW-1133">Transmembrane helix</keyword>
<reference evidence="3" key="1">
    <citation type="submission" date="2017-04" db="EMBL/GenBank/DDBJ databases">
        <authorList>
            <person name="Varghese N."/>
            <person name="Submissions S."/>
        </authorList>
    </citation>
    <scope>NUCLEOTIDE SEQUENCE [LARGE SCALE GENOMIC DNA]</scope>
    <source>
        <strain evidence="3">DSM 9293</strain>
    </source>
</reference>
<evidence type="ECO:0000313" key="3">
    <source>
        <dbReference type="Proteomes" id="UP000192660"/>
    </source>
</evidence>
<dbReference type="AlphaFoldDB" id="A0A1W1WLJ8"/>
<evidence type="ECO:0000313" key="2">
    <source>
        <dbReference type="EMBL" id="SMC06900.1"/>
    </source>
</evidence>
<sequence>MNQVKVSPRLQKAGLIGIIALGAAWLGTAGWFGHRAITQPKTVAAPVLPAKPADISYNFGPGTSVAKVPLIVMWQSNARLPMIRFIPAHDTRMLADPCGIGHTATTCSLEYVPNTNPIYQLLSAPKGKAVVVSVIPIAPMRELVR</sequence>
<dbReference type="RefSeq" id="WP_020373520.1">
    <property type="nucleotide sequence ID" value="NZ_FWWY01000001.1"/>
</dbReference>
<gene>
    <name evidence="2" type="ORF">SAMN00768000_3088</name>
</gene>